<evidence type="ECO:0000256" key="1">
    <source>
        <dbReference type="ARBA" id="ARBA00004123"/>
    </source>
</evidence>
<dbReference type="InterPro" id="IPR009723">
    <property type="entry name" value="Pop1_N"/>
</dbReference>
<name>A0A7S0SKM4_9CHLO</name>
<gene>
    <name evidence="7" type="ORF">MANT1106_LOCUS11276</name>
</gene>
<feature type="compositionally biased region" description="Basic residues" evidence="4">
    <location>
        <begin position="48"/>
        <end position="74"/>
    </location>
</feature>
<feature type="region of interest" description="Disordered" evidence="4">
    <location>
        <begin position="909"/>
        <end position="945"/>
    </location>
</feature>
<evidence type="ECO:0000256" key="3">
    <source>
        <dbReference type="ARBA" id="ARBA00023242"/>
    </source>
</evidence>
<feature type="compositionally biased region" description="Basic and acidic residues" evidence="4">
    <location>
        <begin position="845"/>
        <end position="859"/>
    </location>
</feature>
<evidence type="ECO:0000313" key="7">
    <source>
        <dbReference type="EMBL" id="CAD8708593.1"/>
    </source>
</evidence>
<dbReference type="GO" id="GO:0001682">
    <property type="term" value="P:tRNA 5'-leader removal"/>
    <property type="evidence" value="ECO:0007669"/>
    <property type="project" value="InterPro"/>
</dbReference>
<comment type="subcellular location">
    <subcellularLocation>
        <location evidence="1">Nucleus</location>
    </subcellularLocation>
</comment>
<evidence type="ECO:0008006" key="8">
    <source>
        <dbReference type="Google" id="ProtNLM"/>
    </source>
</evidence>
<dbReference type="PANTHER" id="PTHR22731:SF3">
    <property type="entry name" value="RIBONUCLEASES P_MRP PROTEIN SUBUNIT POP1"/>
    <property type="match status" value="1"/>
</dbReference>
<dbReference type="Pfam" id="PF06978">
    <property type="entry name" value="POP1_N"/>
    <property type="match status" value="1"/>
</dbReference>
<evidence type="ECO:0000259" key="6">
    <source>
        <dbReference type="Pfam" id="PF08170"/>
    </source>
</evidence>
<dbReference type="EMBL" id="HBFC01018959">
    <property type="protein sequence ID" value="CAD8708593.1"/>
    <property type="molecule type" value="Transcribed_RNA"/>
</dbReference>
<sequence length="1040" mass="106680">MLPDTPALTPRHLRALDFAAARATEIAVLADALRTKAGCPLGASALPRHLRRRATSHKPYGRVTKHRPNLKRRRVLEAAAAREDGSSDSPEASPGSGKAPVEALNTGARAGPTLKSGVHYCRRARRRPGRLHANTVASAKRTEADAMAADVASTDDDRNNNGDDDDDALMHIDDVCGEACGDFDSGAGERGDATSHVRRLETHLWHAKRFDMRQQWGYTLPEAKPGRGRGWRAALAGARDAAVVHDASYHAALLLWGAQRDVLRVLSEVVDDDAGGGQGAGGGGILDHLSSASALRGDVAVDITLRHRHHSGAGGDYGGRVIAPAMVIWRPAGRASSPEDDSTSDGADDIREMLMWVHPSAESEARSALAVATAAVATAAVAAQRRMGNVKVKGGSSIHGSSGGGRSPSLDSKGNLCATRAIAGSDGGSGGGGVEVCSVAGLCRLEVLGRTAAAWLSALVASASARAWLTAPAASGPRGVLRGAATKGDPREAAWAARRVRNQLGELECLENGGEVDGSNDNRRVDGFGDVGDAGGGAPVSAPPIALDRDPSPTCSDVWDALRTGASFSASSAKAAASVGAQESDICLPLRRRPLIPPPASAFELGALRARRNAARLGLPAATAVAACGLRSPAVPCPLMVVRRARSPATPASCGGGFTIIAPAGWALPLWLSLIHMGARVAGVREWGWLATAAAAPKFPSDYPDTAACVAHAAEDAAEERASARAVPRGKRGGVTRAGASVVDALGRGSTSTGTGVGVVKLARNLREATAALTVIAAPRANSRSQRRGSRGRGARPDNQWQPIIPRAADSAASPPPPFAGDSLTDTNAGAKIDRDPSKQQTAKFEQKQAPKQKLDLRQKSSSPPASISVTASPSSPVWVRVFVRCPWGGGPVAGAPVLVPTASQEAAWNNNRGKSGGTSSTGGTTGAGASLEPPRRCRGGDSPHSLAREVETQTAIGFVTSAAPPGAATGVASAVVDAAALRCLRSRRSHVVAGASGVGGVFGKPAFAMLRVPSASPAAVVPALLTVALEVSPTDAVWW</sequence>
<feature type="compositionally biased region" description="Low complexity" evidence="4">
    <location>
        <begin position="803"/>
        <end position="813"/>
    </location>
</feature>
<feature type="region of interest" description="Disordered" evidence="4">
    <location>
        <begin position="132"/>
        <end position="163"/>
    </location>
</feature>
<feature type="compositionally biased region" description="Gly residues" evidence="4">
    <location>
        <begin position="915"/>
        <end position="927"/>
    </location>
</feature>
<dbReference type="Pfam" id="PF08170">
    <property type="entry name" value="POPLD"/>
    <property type="match status" value="1"/>
</dbReference>
<dbReference type="PANTHER" id="PTHR22731">
    <property type="entry name" value="RIBONUCLEASES P/MRP PROTEIN SUBUNIT POP1"/>
    <property type="match status" value="1"/>
</dbReference>
<protein>
    <recommendedName>
        <fullName evidence="8">POPLD domain-containing protein</fullName>
    </recommendedName>
</protein>
<feature type="domain" description="Pop1 N-terminal" evidence="5">
    <location>
        <begin position="18"/>
        <end position="256"/>
    </location>
</feature>
<feature type="domain" description="POPLD" evidence="6">
    <location>
        <begin position="657"/>
        <end position="732"/>
    </location>
</feature>
<dbReference type="AlphaFoldDB" id="A0A7S0SKM4"/>
<feature type="region of interest" description="Disordered" evidence="4">
    <location>
        <begin position="777"/>
        <end position="874"/>
    </location>
</feature>
<feature type="region of interest" description="Disordered" evidence="4">
    <location>
        <begin position="48"/>
        <end position="115"/>
    </location>
</feature>
<proteinExistence type="predicted"/>
<feature type="region of interest" description="Disordered" evidence="4">
    <location>
        <begin position="392"/>
        <end position="411"/>
    </location>
</feature>
<accession>A0A7S0SKM4</accession>
<dbReference type="GO" id="GO:0000172">
    <property type="term" value="C:ribonuclease MRP complex"/>
    <property type="evidence" value="ECO:0007669"/>
    <property type="project" value="InterPro"/>
</dbReference>
<keyword evidence="3" id="KW-0539">Nucleus</keyword>
<evidence type="ECO:0000256" key="4">
    <source>
        <dbReference type="SAM" id="MobiDB-lite"/>
    </source>
</evidence>
<evidence type="ECO:0000256" key="2">
    <source>
        <dbReference type="ARBA" id="ARBA00022694"/>
    </source>
</evidence>
<dbReference type="InterPro" id="IPR012590">
    <property type="entry name" value="POPLD_dom"/>
</dbReference>
<feature type="compositionally biased region" description="Basic residues" evidence="4">
    <location>
        <begin position="785"/>
        <end position="794"/>
    </location>
</feature>
<feature type="compositionally biased region" description="Basic and acidic residues" evidence="4">
    <location>
        <begin position="934"/>
        <end position="945"/>
    </location>
</feature>
<reference evidence="7" key="1">
    <citation type="submission" date="2021-01" db="EMBL/GenBank/DDBJ databases">
        <authorList>
            <person name="Corre E."/>
            <person name="Pelletier E."/>
            <person name="Niang G."/>
            <person name="Scheremetjew M."/>
            <person name="Finn R."/>
            <person name="Kale V."/>
            <person name="Holt S."/>
            <person name="Cochrane G."/>
            <person name="Meng A."/>
            <person name="Brown T."/>
            <person name="Cohen L."/>
        </authorList>
    </citation>
    <scope>NUCLEOTIDE SEQUENCE</scope>
    <source>
        <strain evidence="7">SL-175</strain>
    </source>
</reference>
<organism evidence="7">
    <name type="scientific">Mantoniella antarctica</name>
    <dbReference type="NCBI Taxonomy" id="81844"/>
    <lineage>
        <taxon>Eukaryota</taxon>
        <taxon>Viridiplantae</taxon>
        <taxon>Chlorophyta</taxon>
        <taxon>Mamiellophyceae</taxon>
        <taxon>Mamiellales</taxon>
        <taxon>Mamiellaceae</taxon>
        <taxon>Mantoniella</taxon>
    </lineage>
</organism>
<dbReference type="InterPro" id="IPR039182">
    <property type="entry name" value="Pop1"/>
</dbReference>
<evidence type="ECO:0000259" key="5">
    <source>
        <dbReference type="Pfam" id="PF06978"/>
    </source>
</evidence>
<feature type="compositionally biased region" description="Polar residues" evidence="4">
    <location>
        <begin position="860"/>
        <end position="874"/>
    </location>
</feature>
<dbReference type="GO" id="GO:0005655">
    <property type="term" value="C:nucleolar ribonuclease P complex"/>
    <property type="evidence" value="ECO:0007669"/>
    <property type="project" value="InterPro"/>
</dbReference>
<keyword evidence="2" id="KW-0819">tRNA processing</keyword>